<evidence type="ECO:0000313" key="2">
    <source>
        <dbReference type="EMBL" id="AKF95670.1"/>
    </source>
</evidence>
<reference evidence="2" key="1">
    <citation type="submission" date="2015-03" db="EMBL/GenBank/DDBJ databases">
        <title>MIGS Cultured Bacterial/Archaeal sample from Brevibacillus laterosporus.</title>
        <authorList>
            <person name="Zeng D."/>
            <person name="Zhu L."/>
            <person name="Dong G."/>
            <person name="Ye W."/>
            <person name="Ren D."/>
            <person name="Wu L."/>
            <person name="Xu J."/>
            <person name="Li G."/>
            <person name="Guo L."/>
        </authorList>
    </citation>
    <scope>NUCLEOTIDE SEQUENCE</scope>
    <source>
        <strain evidence="2">B9</strain>
        <plasmid evidence="2">unnamed2</plasmid>
    </source>
</reference>
<sequence length="1413" mass="157520">MLNGKKSYLISFTALFSKKGYELAFGIDTVFNGTRNTKYHVTAPVNSTYRSLKLDTYKTANKVTNSATGLLGKNIKLASNVTEVEGVEVELAFGNVVSYLLDIYKYSNGEYGGKESNHHDLYEGTSFLNVQEQIDRTTKADSILHANHERTVLSETLVPVCQSSFIYGSPSLEVSNQHTIRALGYVQHTQTDTNFLADKILNTYKATVENQELASTRKKLYASHPNQLTNSKRKTPTYESEEMLLLQNTLYEKEGGLQKTYLTSKFDYDLENQGSKTAVRLHGEMLDAKGEQNALGYRKSIYDADALHDVPDPARRASYLADCIDKKAAKPVFNNKEQIEIETLLHPSRKENKDVYSIRSFSASDSLSIQADAKPPQKVINGLASEYVPGQVWDFIQSYVKRDGGVTLDKLSASNLGIDKGVDQQTFHAVEGLKSILAQNPEISKLSRLIEIMHGAQAFKMIEAGMENVIKHTVMQATSDVDIHSVSQSVIQHLMKGNSSQYSEAGMQKFTEGLAAYTKDVQIEREELGQNQTKANGFEDKQLDASVSTRGKEATASCFVSTEHSNSNQLANNSIFLMGQPVRTQYSDEQGSIIHGLINNHLPLNVDDAVFVTKNQNRRIDLEELISSNRGFIQELNHHHQFLLAEVEKDAASDTPLNYIRANFISDNTAENALWLETGNKNHVAEALMLEKTCGTNIYSGSEAITDDGIPAYKNHLSNTELEKGAKGFSVYTEDTQQESILWADKRMDQESEYQPQHTAHTTTGGHAVVEEGERIRVGTDFPIAMLEYKGLGTKAVYADGILDFTKLSEREHTDNGVFVFLTEAASSLAEDSSRVDSTETADYLMNYETSEQQPETANHVMSCEASEQRPETADHVTSCEASEQRPETANHVTSCEASEQRPEMASHVMNCEASKQRPETADHVTSCEASEQRPETANHVMNCEASKQRPETADHVTSCEASEQRPETADYVTSYEASDQEPETADDVTNYEASNQEPETADYITNYEALNQEPETADYITNYEALNQEPETADDVTNYEASDQEPETADYVTNYEALDQEPETADDVTNYEASDQEPETADDVTNYEALDQHPETADYITNYETSEQQLETADYVIDYNNLAVDKLESGAYEVNYDAETSNIESGVYQEKILNTYAAVNNMASVQKSTDDSSLIEWDSGSRQQLIIDTISSGLESGENNKFDNANLQNDELASSDKGLTTVIEEMTMQVGDSIYDARLETAERSGADTISISVTQKLEESYMGGSNKLGILHRQVHATTDGGSTQTTVIQETKANSITMTQDSHVHIHTDSVRKKKRIVTHLQIEEVSGRRKRVYPTLLSHGLKGKRKKNVMTTDLIQPEEARRPNKKMNTVLEHGSRATNETIPTSTKRKIWMILGKIASWSIWNWKKTR</sequence>
<dbReference type="RefSeq" id="WP_031414767.1">
    <property type="nucleotide sequence ID" value="NZ_CP011076.1"/>
</dbReference>
<name>A0A0F7C199_BRELA</name>
<geneLocation type="plasmid" evidence="2">
    <name>unnamed2</name>
</geneLocation>
<accession>A0A0F7C199</accession>
<feature type="region of interest" description="Disordered" evidence="1">
    <location>
        <begin position="851"/>
        <end position="997"/>
    </location>
</feature>
<protein>
    <submittedName>
        <fullName evidence="2">Uncharacterized protein</fullName>
    </submittedName>
</protein>
<keyword evidence="2" id="KW-0614">Plasmid</keyword>
<dbReference type="EMBL" id="CP011076">
    <property type="protein sequence ID" value="AKF95670.1"/>
    <property type="molecule type" value="Genomic_DNA"/>
</dbReference>
<proteinExistence type="predicted"/>
<organism evidence="2">
    <name type="scientific">Brevibacillus laterosporus</name>
    <name type="common">Bacillus laterosporus</name>
    <dbReference type="NCBI Taxonomy" id="1465"/>
    <lineage>
        <taxon>Bacteria</taxon>
        <taxon>Bacillati</taxon>
        <taxon>Bacillota</taxon>
        <taxon>Bacilli</taxon>
        <taxon>Bacillales</taxon>
        <taxon>Paenibacillaceae</taxon>
        <taxon>Brevibacillus</taxon>
    </lineage>
</organism>
<gene>
    <name evidence="2" type="ORF">EX87_18690</name>
</gene>
<evidence type="ECO:0000256" key="1">
    <source>
        <dbReference type="SAM" id="MobiDB-lite"/>
    </source>
</evidence>